<evidence type="ECO:0000313" key="7">
    <source>
        <dbReference type="EMBL" id="SQJ01659.1"/>
    </source>
</evidence>
<comment type="similarity">
    <text evidence="2">Belongs to the serine/threonine dehydratase family.</text>
</comment>
<comment type="cofactor">
    <cofactor evidence="1">
        <name>pyridoxal 5'-phosphate</name>
        <dbReference type="ChEBI" id="CHEBI:597326"/>
    </cofactor>
</comment>
<evidence type="ECO:0000256" key="5">
    <source>
        <dbReference type="ARBA" id="ARBA00023239"/>
    </source>
</evidence>
<sequence>MAVTLETIKKAKETIEHSIKRTPLIECPTLEKELGGKVLFKLENLQKTGSFKLRGALNRIANLTEEEKKKGVIASSAGNHAQGIALGATAQGIKSTIVMPETAPIAKVAATKGYGAEVVLCGSVYDDAFAKACEIQKETGAIFLHPFDDDYVISGQGTIGLEILEDAIDIDTVLVPIGGGGILAGIATAIKSINPSVRIIGVESANAASMTEALAKGECCEVCATPTIADGIAVKKVGCKTLELVKQYVDEVVTVTEDEIARAILFLMEKSKVVAEGAGATPLAAILAGKVECKGKKTCAVVSGGNIDVNLIERVLNRALINAGRRYEFKVKVHDRFGETEKLLSLITQNRANILFITQSMYNVELGITMQEVTLVIECSDMAHRDAVKAKIIEAGYDIH</sequence>
<dbReference type="InterPro" id="IPR050147">
    <property type="entry name" value="Ser/Thr_Dehydratase"/>
</dbReference>
<protein>
    <recommendedName>
        <fullName evidence="3">threonine ammonia-lyase</fullName>
        <ecNumber evidence="3">4.3.1.19</ecNumber>
    </recommendedName>
</protein>
<dbReference type="NCBIfam" id="TIGR01127">
    <property type="entry name" value="ilvA_1Cterm"/>
    <property type="match status" value="1"/>
</dbReference>
<evidence type="ECO:0000259" key="6">
    <source>
        <dbReference type="Pfam" id="PF00291"/>
    </source>
</evidence>
<dbReference type="AlphaFoldDB" id="A0AAX2J8Y8"/>
<dbReference type="SUPFAM" id="SSF53686">
    <property type="entry name" value="Tryptophan synthase beta subunit-like PLP-dependent enzymes"/>
    <property type="match status" value="1"/>
</dbReference>
<dbReference type="GO" id="GO:0006567">
    <property type="term" value="P:L-threonine catabolic process"/>
    <property type="evidence" value="ECO:0007669"/>
    <property type="project" value="InterPro"/>
</dbReference>
<dbReference type="FunFam" id="3.40.50.1100:FF:000007">
    <property type="entry name" value="L-threonine dehydratase catabolic TdcB"/>
    <property type="match status" value="1"/>
</dbReference>
<reference evidence="7 8" key="1">
    <citation type="submission" date="2018-06" db="EMBL/GenBank/DDBJ databases">
        <authorList>
            <consortium name="Pathogen Informatics"/>
            <person name="Doyle S."/>
        </authorList>
    </citation>
    <scope>NUCLEOTIDE SEQUENCE [LARGE SCALE GENOMIC DNA]</scope>
    <source>
        <strain evidence="7 8">NCTC12112</strain>
    </source>
</reference>
<dbReference type="KEGG" id="ful:C4N20_13110"/>
<dbReference type="EC" id="4.3.1.19" evidence="3"/>
<dbReference type="Gene3D" id="3.40.50.1100">
    <property type="match status" value="2"/>
</dbReference>
<gene>
    <name evidence="7" type="primary">tdcB_2</name>
    <name evidence="7" type="ORF">NCTC12112_01186</name>
</gene>
<dbReference type="RefSeq" id="WP_005977969.1">
    <property type="nucleotide sequence ID" value="NZ_CABKNW010000002.1"/>
</dbReference>
<evidence type="ECO:0000256" key="4">
    <source>
        <dbReference type="ARBA" id="ARBA00022898"/>
    </source>
</evidence>
<feature type="domain" description="Tryptophan synthase beta chain-like PALP" evidence="6">
    <location>
        <begin position="16"/>
        <end position="304"/>
    </location>
</feature>
<dbReference type="EMBL" id="LS483487">
    <property type="protein sequence ID" value="SQJ01659.1"/>
    <property type="molecule type" value="Genomic_DNA"/>
</dbReference>
<dbReference type="PROSITE" id="PS00165">
    <property type="entry name" value="DEHYDRATASE_SER_THR"/>
    <property type="match status" value="1"/>
</dbReference>
<organism evidence="7 8">
    <name type="scientific">Fusobacterium ulcerans</name>
    <dbReference type="NCBI Taxonomy" id="861"/>
    <lineage>
        <taxon>Bacteria</taxon>
        <taxon>Fusobacteriati</taxon>
        <taxon>Fusobacteriota</taxon>
        <taxon>Fusobacteriia</taxon>
        <taxon>Fusobacteriales</taxon>
        <taxon>Fusobacteriaceae</taxon>
        <taxon>Fusobacterium</taxon>
    </lineage>
</organism>
<dbReference type="Pfam" id="PF00291">
    <property type="entry name" value="PALP"/>
    <property type="match status" value="1"/>
</dbReference>
<keyword evidence="4" id="KW-0663">Pyridoxal phosphate</keyword>
<name>A0AAX2J8Y8_9FUSO</name>
<dbReference type="PANTHER" id="PTHR48078:SF6">
    <property type="entry name" value="L-THREONINE DEHYDRATASE CATABOLIC TDCB"/>
    <property type="match status" value="1"/>
</dbReference>
<dbReference type="GeneID" id="78455758"/>
<dbReference type="GO" id="GO:0003941">
    <property type="term" value="F:L-serine ammonia-lyase activity"/>
    <property type="evidence" value="ECO:0007669"/>
    <property type="project" value="TreeGrafter"/>
</dbReference>
<dbReference type="InterPro" id="IPR036052">
    <property type="entry name" value="TrpB-like_PALP_sf"/>
</dbReference>
<dbReference type="InterPro" id="IPR005789">
    <property type="entry name" value="Thr_deHydtase_catblc"/>
</dbReference>
<dbReference type="CDD" id="cd01562">
    <property type="entry name" value="Thr-dehyd"/>
    <property type="match status" value="1"/>
</dbReference>
<evidence type="ECO:0000256" key="1">
    <source>
        <dbReference type="ARBA" id="ARBA00001933"/>
    </source>
</evidence>
<evidence type="ECO:0000256" key="2">
    <source>
        <dbReference type="ARBA" id="ARBA00010869"/>
    </source>
</evidence>
<dbReference type="GO" id="GO:0004794">
    <property type="term" value="F:threonine deaminase activity"/>
    <property type="evidence" value="ECO:0007669"/>
    <property type="project" value="UniProtKB-EC"/>
</dbReference>
<dbReference type="GO" id="GO:0006565">
    <property type="term" value="P:L-serine catabolic process"/>
    <property type="evidence" value="ECO:0007669"/>
    <property type="project" value="TreeGrafter"/>
</dbReference>
<evidence type="ECO:0000313" key="8">
    <source>
        <dbReference type="Proteomes" id="UP000249008"/>
    </source>
</evidence>
<keyword evidence="5 7" id="KW-0456">Lyase</keyword>
<proteinExistence type="inferred from homology"/>
<dbReference type="GO" id="GO:0009097">
    <property type="term" value="P:isoleucine biosynthetic process"/>
    <property type="evidence" value="ECO:0007669"/>
    <property type="project" value="TreeGrafter"/>
</dbReference>
<evidence type="ECO:0000256" key="3">
    <source>
        <dbReference type="ARBA" id="ARBA00012096"/>
    </source>
</evidence>
<accession>A0AAX2J8Y8</accession>
<dbReference type="GO" id="GO:0030170">
    <property type="term" value="F:pyridoxal phosphate binding"/>
    <property type="evidence" value="ECO:0007669"/>
    <property type="project" value="InterPro"/>
</dbReference>
<dbReference type="Proteomes" id="UP000249008">
    <property type="component" value="Chromosome 1"/>
</dbReference>
<dbReference type="InterPro" id="IPR001926">
    <property type="entry name" value="TrpB-like_PALP"/>
</dbReference>
<dbReference type="InterPro" id="IPR000634">
    <property type="entry name" value="Ser/Thr_deHydtase_PyrdxlP-BS"/>
</dbReference>
<dbReference type="PANTHER" id="PTHR48078">
    <property type="entry name" value="THREONINE DEHYDRATASE, MITOCHONDRIAL-RELATED"/>
    <property type="match status" value="1"/>
</dbReference>